<organism evidence="2">
    <name type="scientific">Alexandrium monilatum</name>
    <dbReference type="NCBI Taxonomy" id="311494"/>
    <lineage>
        <taxon>Eukaryota</taxon>
        <taxon>Sar</taxon>
        <taxon>Alveolata</taxon>
        <taxon>Dinophyceae</taxon>
        <taxon>Gonyaulacales</taxon>
        <taxon>Pyrocystaceae</taxon>
        <taxon>Alexandrium</taxon>
    </lineage>
</organism>
<sequence>MAEQDLAAKSGCCSSDSEDERPIPASAGSGAPRPLARERINSDKRERANELVAEMAKEYRADLLRQVLSRPSAASADAGARSDLEIVAQEFCADVGLFPADPRSPRGSPTRRTGEKDAPRGSSRRSASPVAGLGSSGGSGTPANPAGASRDNVIIIFDWDDTLLPTWWVQEMVNPYLPPGSKEAKLPSDSPHYDSLAAHASSLKAMLMLARAVAQVAIVTLAVRPWVFTSAERFLPGIDLPELLRELGIPIFYAREHVKQPDACLAQVEEGVDIFTVAKRATMMKCLRKLSRKWKRARMNVISIGDSLAEKDAIKEVLWAACEQPGLEDAPAPLCKTVKFVYQPTLHQLRDELQLLAMWLRRMASHDEDFDISMEEPEDLRSQGQSLCTSFWPSSSG</sequence>
<dbReference type="PANTHER" id="PTHR38899:SF1">
    <property type="entry name" value="PROTEIN KINASE"/>
    <property type="match status" value="1"/>
</dbReference>
<evidence type="ECO:0000313" key="2">
    <source>
        <dbReference type="EMBL" id="CAE4588201.1"/>
    </source>
</evidence>
<reference evidence="2" key="1">
    <citation type="submission" date="2021-01" db="EMBL/GenBank/DDBJ databases">
        <authorList>
            <person name="Corre E."/>
            <person name="Pelletier E."/>
            <person name="Niang G."/>
            <person name="Scheremetjew M."/>
            <person name="Finn R."/>
            <person name="Kale V."/>
            <person name="Holt S."/>
            <person name="Cochrane G."/>
            <person name="Meng A."/>
            <person name="Brown T."/>
            <person name="Cohen L."/>
        </authorList>
    </citation>
    <scope>NUCLEOTIDE SEQUENCE</scope>
    <source>
        <strain evidence="2">CCMP3105</strain>
    </source>
</reference>
<dbReference type="AlphaFoldDB" id="A0A7S4QQ33"/>
<feature type="compositionally biased region" description="Low complexity" evidence="1">
    <location>
        <begin position="120"/>
        <end position="132"/>
    </location>
</feature>
<name>A0A7S4QQ33_9DINO</name>
<feature type="region of interest" description="Disordered" evidence="1">
    <location>
        <begin position="376"/>
        <end position="397"/>
    </location>
</feature>
<feature type="compositionally biased region" description="Basic and acidic residues" evidence="1">
    <location>
        <begin position="35"/>
        <end position="48"/>
    </location>
</feature>
<proteinExistence type="predicted"/>
<gene>
    <name evidence="2" type="ORF">AMON00008_LOCUS22825</name>
</gene>
<feature type="region of interest" description="Disordered" evidence="1">
    <location>
        <begin position="1"/>
        <end position="48"/>
    </location>
</feature>
<dbReference type="EMBL" id="HBNR01033252">
    <property type="protein sequence ID" value="CAE4588201.1"/>
    <property type="molecule type" value="Transcribed_RNA"/>
</dbReference>
<evidence type="ECO:0000256" key="1">
    <source>
        <dbReference type="SAM" id="MobiDB-lite"/>
    </source>
</evidence>
<dbReference type="PANTHER" id="PTHR38899">
    <property type="entry name" value="DOMAIN OOKINETE PROTEIN, PUTATIVE-RELATED"/>
    <property type="match status" value="1"/>
</dbReference>
<accession>A0A7S4QQ33</accession>
<feature type="region of interest" description="Disordered" evidence="1">
    <location>
        <begin position="97"/>
        <end position="145"/>
    </location>
</feature>
<protein>
    <submittedName>
        <fullName evidence="2">Uncharacterized protein</fullName>
    </submittedName>
</protein>
<feature type="compositionally biased region" description="Polar residues" evidence="1">
    <location>
        <begin position="382"/>
        <end position="397"/>
    </location>
</feature>